<evidence type="ECO:0000313" key="1">
    <source>
        <dbReference type="EMBL" id="KAH9831843.1"/>
    </source>
</evidence>
<name>A0ABQ8K551_9APHY</name>
<protein>
    <submittedName>
        <fullName evidence="1">Uncharacterized protein</fullName>
    </submittedName>
</protein>
<keyword evidence="2" id="KW-1185">Reference proteome</keyword>
<organism evidence="1 2">
    <name type="scientific">Rhodofomes roseus</name>
    <dbReference type="NCBI Taxonomy" id="34475"/>
    <lineage>
        <taxon>Eukaryota</taxon>
        <taxon>Fungi</taxon>
        <taxon>Dikarya</taxon>
        <taxon>Basidiomycota</taxon>
        <taxon>Agaricomycotina</taxon>
        <taxon>Agaricomycetes</taxon>
        <taxon>Polyporales</taxon>
        <taxon>Rhodofomes</taxon>
    </lineage>
</organism>
<reference evidence="1 2" key="1">
    <citation type="journal article" date="2021" name="Environ. Microbiol.">
        <title>Gene family expansions and transcriptome signatures uncover fungal adaptations to wood decay.</title>
        <authorList>
            <person name="Hage H."/>
            <person name="Miyauchi S."/>
            <person name="Viragh M."/>
            <person name="Drula E."/>
            <person name="Min B."/>
            <person name="Chaduli D."/>
            <person name="Navarro D."/>
            <person name="Favel A."/>
            <person name="Norest M."/>
            <person name="Lesage-Meessen L."/>
            <person name="Balint B."/>
            <person name="Merenyi Z."/>
            <person name="de Eugenio L."/>
            <person name="Morin E."/>
            <person name="Martinez A.T."/>
            <person name="Baldrian P."/>
            <person name="Stursova M."/>
            <person name="Martinez M.J."/>
            <person name="Novotny C."/>
            <person name="Magnuson J.K."/>
            <person name="Spatafora J.W."/>
            <person name="Maurice S."/>
            <person name="Pangilinan J."/>
            <person name="Andreopoulos W."/>
            <person name="LaButti K."/>
            <person name="Hundley H."/>
            <person name="Na H."/>
            <person name="Kuo A."/>
            <person name="Barry K."/>
            <person name="Lipzen A."/>
            <person name="Henrissat B."/>
            <person name="Riley R."/>
            <person name="Ahrendt S."/>
            <person name="Nagy L.G."/>
            <person name="Grigoriev I.V."/>
            <person name="Martin F."/>
            <person name="Rosso M.N."/>
        </authorList>
    </citation>
    <scope>NUCLEOTIDE SEQUENCE [LARGE SCALE GENOMIC DNA]</scope>
    <source>
        <strain evidence="1 2">CIRM-BRFM 1785</strain>
    </source>
</reference>
<dbReference type="GeneID" id="72000568"/>
<sequence>MLRTAKKYNASFAAIKLDKNLKGQLPIWYHISATKHLRRLDNTSLSKCLRATHGVITVIDLIQAARHEEIIAVHGEDTDAICICEQCVEDRSMGCADPIKCRDAAGRILRNVQGKWDPEEPSPNDGLTLTKRRKEANVKALDSKGAAVTFDPSVTERGGIAEAIRVF</sequence>
<dbReference type="Proteomes" id="UP000814176">
    <property type="component" value="Unassembled WGS sequence"/>
</dbReference>
<gene>
    <name evidence="1" type="ORF">C8Q71DRAFT_688833</name>
</gene>
<comment type="caution">
    <text evidence="1">The sequence shown here is derived from an EMBL/GenBank/DDBJ whole genome shotgun (WGS) entry which is preliminary data.</text>
</comment>
<feature type="non-terminal residue" evidence="1">
    <location>
        <position position="167"/>
    </location>
</feature>
<dbReference type="RefSeq" id="XP_047774940.1">
    <property type="nucleotide sequence ID" value="XM_047919836.1"/>
</dbReference>
<proteinExistence type="predicted"/>
<dbReference type="EMBL" id="JADCUA010000024">
    <property type="protein sequence ID" value="KAH9831843.1"/>
    <property type="molecule type" value="Genomic_DNA"/>
</dbReference>
<accession>A0ABQ8K551</accession>
<evidence type="ECO:0000313" key="2">
    <source>
        <dbReference type="Proteomes" id="UP000814176"/>
    </source>
</evidence>